<dbReference type="OrthoDB" id="9790529at2"/>
<accession>A0A2M8RU61</accession>
<evidence type="ECO:0000256" key="4">
    <source>
        <dbReference type="ARBA" id="ARBA00023118"/>
    </source>
</evidence>
<organism evidence="5 6">
    <name type="scientific">Caviibacterium pharyngocola</name>
    <dbReference type="NCBI Taxonomy" id="28159"/>
    <lineage>
        <taxon>Bacteria</taxon>
        <taxon>Pseudomonadati</taxon>
        <taxon>Pseudomonadota</taxon>
        <taxon>Gammaproteobacteria</taxon>
        <taxon>Pasteurellales</taxon>
        <taxon>Pasteurellaceae</taxon>
        <taxon>Caviibacterium</taxon>
    </lineage>
</organism>
<evidence type="ECO:0000256" key="2">
    <source>
        <dbReference type="ARBA" id="ARBA00016109"/>
    </source>
</evidence>
<sequence>MKTYRITLNIQSAFGTPLMGDTLFGQLCWAIVHRFGESRLNALLEGYDNQQPFAVVSDALPQNHLPLPTLPSRFWQEGGGKDRKKLKKKQWIEVKDTQQAVTLWQQSAKAEKEIFAKENREQPHNTLNRLTASTGKDEFAPYVMSQIWYKPSTLLDIYIVIDETRISLEEITALLTDIGTFGYGRDASIGLGKFSIEQTEAFDYTKANANAYLTLANCAPQDLGLNKERCFYQITTRFGRHGSLAVFSGNPFKKPIILTKLGAVFTPNKWEEKLFIGNGLTGVSYGQTNAVHQGYAPVIPLSIHFE</sequence>
<evidence type="ECO:0000256" key="3">
    <source>
        <dbReference type="ARBA" id="ARBA00022884"/>
    </source>
</evidence>
<comment type="similarity">
    <text evidence="1">Belongs to the CRISPR-associated Csm4 family.</text>
</comment>
<proteinExistence type="inferred from homology"/>
<keyword evidence="6" id="KW-1185">Reference proteome</keyword>
<comment type="caution">
    <text evidence="5">The sequence shown here is derived from an EMBL/GenBank/DDBJ whole genome shotgun (WGS) entry which is preliminary data.</text>
</comment>
<dbReference type="AlphaFoldDB" id="A0A2M8RU61"/>
<gene>
    <name evidence="5" type="ORF">CVP04_08750</name>
</gene>
<evidence type="ECO:0000313" key="5">
    <source>
        <dbReference type="EMBL" id="PJG82417.1"/>
    </source>
</evidence>
<reference evidence="5 6" key="1">
    <citation type="submission" date="2017-11" db="EMBL/GenBank/DDBJ databases">
        <title>Reclassification of Bisgaard taxon 5 as Caviibacterium pharyngocola gen. nov., sp. nov.</title>
        <authorList>
            <person name="Christensen H."/>
        </authorList>
    </citation>
    <scope>NUCLEOTIDE SEQUENCE [LARGE SCALE GENOMIC DNA]</scope>
    <source>
        <strain evidence="5 6">7_3</strain>
    </source>
</reference>
<keyword evidence="4" id="KW-0051">Antiviral defense</keyword>
<evidence type="ECO:0000256" key="1">
    <source>
        <dbReference type="ARBA" id="ARBA00005772"/>
    </source>
</evidence>
<dbReference type="NCBIfam" id="TIGR01903">
    <property type="entry name" value="cas5_csm4"/>
    <property type="match status" value="1"/>
</dbReference>
<dbReference type="GO" id="GO:0003723">
    <property type="term" value="F:RNA binding"/>
    <property type="evidence" value="ECO:0007669"/>
    <property type="project" value="UniProtKB-KW"/>
</dbReference>
<dbReference type="Proteomes" id="UP000230282">
    <property type="component" value="Unassembled WGS sequence"/>
</dbReference>
<protein>
    <recommendedName>
        <fullName evidence="2">CRISPR system Cms protein Csm4</fullName>
    </recommendedName>
</protein>
<evidence type="ECO:0000313" key="6">
    <source>
        <dbReference type="Proteomes" id="UP000230282"/>
    </source>
</evidence>
<keyword evidence="3" id="KW-0694">RNA-binding</keyword>
<name>A0A2M8RU61_9PAST</name>
<dbReference type="RefSeq" id="WP_100297129.1">
    <property type="nucleotide sequence ID" value="NZ_PHGZ01000020.1"/>
</dbReference>
<dbReference type="EMBL" id="PHGZ01000020">
    <property type="protein sequence ID" value="PJG82417.1"/>
    <property type="molecule type" value="Genomic_DNA"/>
</dbReference>
<dbReference type="GO" id="GO:0051607">
    <property type="term" value="P:defense response to virus"/>
    <property type="evidence" value="ECO:0007669"/>
    <property type="project" value="UniProtKB-KW"/>
</dbReference>
<dbReference type="InterPro" id="IPR005510">
    <property type="entry name" value="Csm4"/>
</dbReference>